<dbReference type="GO" id="GO:0015031">
    <property type="term" value="P:protein transport"/>
    <property type="evidence" value="ECO:0007669"/>
    <property type="project" value="UniProtKB-KW"/>
</dbReference>
<dbReference type="GO" id="GO:0005789">
    <property type="term" value="C:endoplasmic reticulum membrane"/>
    <property type="evidence" value="ECO:0007669"/>
    <property type="project" value="UniProtKB-SubCell"/>
</dbReference>
<keyword evidence="7 10" id="KW-0653">Protein transport</keyword>
<evidence type="ECO:0000256" key="5">
    <source>
        <dbReference type="ARBA" id="ARBA00022801"/>
    </source>
</evidence>
<feature type="region of interest" description="Disordered" evidence="11">
    <location>
        <begin position="1"/>
        <end position="30"/>
    </location>
</feature>
<dbReference type="InterPro" id="IPR029058">
    <property type="entry name" value="AB_hydrolase_fold"/>
</dbReference>
<evidence type="ECO:0000256" key="9">
    <source>
        <dbReference type="ARBA" id="ARBA00023136"/>
    </source>
</evidence>
<proteinExistence type="inferred from homology"/>
<dbReference type="Proteomes" id="UP000193648">
    <property type="component" value="Unassembled WGS sequence"/>
</dbReference>
<reference evidence="14 15" key="1">
    <citation type="submission" date="2016-07" db="EMBL/GenBank/DDBJ databases">
        <title>Pervasive Adenine N6-methylation of Active Genes in Fungi.</title>
        <authorList>
            <consortium name="DOE Joint Genome Institute"/>
            <person name="Mondo S.J."/>
            <person name="Dannebaum R.O."/>
            <person name="Kuo R.C."/>
            <person name="Labutti K."/>
            <person name="Haridas S."/>
            <person name="Kuo A."/>
            <person name="Salamov A."/>
            <person name="Ahrendt S.R."/>
            <person name="Lipzen A."/>
            <person name="Sullivan W."/>
            <person name="Andreopoulos W.B."/>
            <person name="Clum A."/>
            <person name="Lindquist E."/>
            <person name="Daum C."/>
            <person name="Ramamoorthy G.K."/>
            <person name="Gryganskyi A."/>
            <person name="Culley D."/>
            <person name="Magnuson J.K."/>
            <person name="James T.Y."/>
            <person name="O'Malley M.A."/>
            <person name="Stajich J.E."/>
            <person name="Spatafora J.W."/>
            <person name="Visel A."/>
            <person name="Grigoriev I.V."/>
        </authorList>
    </citation>
    <scope>NUCLEOTIDE SEQUENCE [LARGE SCALE GENOMIC DNA]</scope>
    <source>
        <strain evidence="14 15">NRRL 3116</strain>
    </source>
</reference>
<evidence type="ECO:0000256" key="7">
    <source>
        <dbReference type="ARBA" id="ARBA00022927"/>
    </source>
</evidence>
<dbReference type="AlphaFoldDB" id="A0A1Y2GFL5"/>
<dbReference type="InterPro" id="IPR012908">
    <property type="entry name" value="PGAP1-ab_dom-like"/>
</dbReference>
<organism evidence="14 15">
    <name type="scientific">Lobosporangium transversale</name>
    <dbReference type="NCBI Taxonomy" id="64571"/>
    <lineage>
        <taxon>Eukaryota</taxon>
        <taxon>Fungi</taxon>
        <taxon>Fungi incertae sedis</taxon>
        <taxon>Mucoromycota</taxon>
        <taxon>Mortierellomycotina</taxon>
        <taxon>Mortierellomycetes</taxon>
        <taxon>Mortierellales</taxon>
        <taxon>Mortierellaceae</taxon>
        <taxon>Lobosporangium</taxon>
    </lineage>
</organism>
<feature type="transmembrane region" description="Helical" evidence="10">
    <location>
        <begin position="845"/>
        <end position="868"/>
    </location>
</feature>
<gene>
    <name evidence="14" type="ORF">BCR41DRAFT_424201</name>
</gene>
<evidence type="ECO:0000256" key="2">
    <source>
        <dbReference type="ARBA" id="ARBA00006931"/>
    </source>
</evidence>
<feature type="domain" description="GPI inositol-deacylase PGAP1-like alpha/beta" evidence="12">
    <location>
        <begin position="163"/>
        <end position="389"/>
    </location>
</feature>
<dbReference type="Pfam" id="PF07819">
    <property type="entry name" value="PGAP1"/>
    <property type="match status" value="1"/>
</dbReference>
<protein>
    <recommendedName>
        <fullName evidence="10">GPI inositol-deacylase</fullName>
        <ecNumber evidence="10">3.1.-.-</ecNumber>
    </recommendedName>
</protein>
<name>A0A1Y2GFL5_9FUNG</name>
<keyword evidence="4 10" id="KW-0812">Transmembrane</keyword>
<dbReference type="PANTHER" id="PTHR15495:SF7">
    <property type="entry name" value="GPI INOSITOL-DEACYLASE"/>
    <property type="match status" value="1"/>
</dbReference>
<comment type="function">
    <text evidence="10">Involved in inositol deacylation of GPI-anchored proteins which plays important roles in the quality control and ER-associated degradation of GPI-anchored proteins.</text>
</comment>
<dbReference type="STRING" id="64571.A0A1Y2GFL5"/>
<dbReference type="SUPFAM" id="SSF53474">
    <property type="entry name" value="alpha/beta-Hydrolases"/>
    <property type="match status" value="1"/>
</dbReference>
<feature type="transmembrane region" description="Helical" evidence="10">
    <location>
        <begin position="986"/>
        <end position="1002"/>
    </location>
</feature>
<dbReference type="EMBL" id="MCFF01000034">
    <property type="protein sequence ID" value="ORZ09418.1"/>
    <property type="molecule type" value="Genomic_DNA"/>
</dbReference>
<dbReference type="FunCoup" id="A0A1Y2GFL5">
    <property type="interactions" value="193"/>
</dbReference>
<dbReference type="RefSeq" id="XP_021878871.1">
    <property type="nucleotide sequence ID" value="XM_022030387.1"/>
</dbReference>
<feature type="transmembrane region" description="Helical" evidence="10">
    <location>
        <begin position="779"/>
        <end position="802"/>
    </location>
</feature>
<accession>A0A1Y2GFL5</accession>
<feature type="domain" description="GPI inositol-deacylase transmembrane" evidence="13">
    <location>
        <begin position="748"/>
        <end position="1050"/>
    </location>
</feature>
<dbReference type="Pfam" id="PF25141">
    <property type="entry name" value="PGAP1_2nd"/>
    <property type="match status" value="1"/>
</dbReference>
<evidence type="ECO:0000259" key="12">
    <source>
        <dbReference type="Pfam" id="PF07819"/>
    </source>
</evidence>
<dbReference type="InParanoid" id="A0A1Y2GFL5"/>
<evidence type="ECO:0000256" key="4">
    <source>
        <dbReference type="ARBA" id="ARBA00022692"/>
    </source>
</evidence>
<evidence type="ECO:0000256" key="3">
    <source>
        <dbReference type="ARBA" id="ARBA00022448"/>
    </source>
</evidence>
<evidence type="ECO:0000259" key="13">
    <source>
        <dbReference type="Pfam" id="PF25140"/>
    </source>
</evidence>
<comment type="subcellular location">
    <subcellularLocation>
        <location evidence="1">Endoplasmic reticulum membrane</location>
        <topology evidence="1">Multi-pass membrane protein</topology>
    </subcellularLocation>
</comment>
<dbReference type="InterPro" id="IPR039529">
    <property type="entry name" value="PGAP1/BST1"/>
</dbReference>
<evidence type="ECO:0000256" key="11">
    <source>
        <dbReference type="SAM" id="MobiDB-lite"/>
    </source>
</evidence>
<comment type="similarity">
    <text evidence="2 10">Belongs to the GPI inositol-deacylase family.</text>
</comment>
<keyword evidence="3 10" id="KW-0813">Transport</keyword>
<dbReference type="PANTHER" id="PTHR15495">
    <property type="entry name" value="NEGATIVE REGULATOR OF VESICLE FORMATION-RELATED"/>
    <property type="match status" value="1"/>
</dbReference>
<sequence length="1079" mass="122560">MPETSIPPPSFDSPDPTLGIKPRSAQSTNELTYEKHNDNQLETLNEWMHPSAILHQSQPYSAAFYGCSFRLFALFLISAVLLACAIHSSFHYQLDPKGCMMTYMQPTYYRLLDFNLENTYTPGNYGLLLYRDEGDDHSVVHPDSLEHLGGTDWAVSKSAKIRPTGIPALFIPGNAGSARQIRSLARETTTAYKPGSKRIDFFTVDFNEEFSAFHGQILVYQAKWINTAIKYILSLYNDHDSDSQQPRPTSILIVGHSMGGIVARTIFIMENYLPGSVRSILTLATPHMVPPLVLDYGITKVYDKIEDFWAKGYSGPNAALTNVSIVSIMGGNQDLTVNSDAGNIHHLVPLSHGFSVFTSAIPHAWVGSDHLSILWCNQIVKQVGKVLADIVDPTRAEQVRPLKERMEILKRHLIADKGDDPSDEIEDEEIIYLPDVKHTFLTKNTIWTNELQINRRKSPHYYILSSPLQHNKEDNLDTFTFLTDQEFGPHKHFRFLLCKDTSVAASASAEADEKGHISSLSCKRSSFLSLTAIPASTSTSTLPLFSNGGRFTGQEFRFLSTSLSNLEPFQYIVVHDKGDHLSSGFMIAEFMNKDASIETVHTSTMRLLFHGLRRVRFPKKPTMISTLRLPNIDNSLLAYNLKVKGGSCKDAKFQPMMKQSNWASHEDKFVVNIAEKVSGLDINFHGDLPYHDKVQLTPNNGIELHFWRDPNCHEGNGEGEGEPLSLKLTVDKYGSLGKVVIRYRTIILVFTFMVVILTLRKQFKDDGRDAVSFRPFGVIMNELLITGTYLRFSILLVLFAAYQYSSKKRVVELYYQQHDPQQELHGKDLTNGWFEDALLGRNESFFWLLLPIFFHVSVGIVAFVWFVLNTMVQLVAPCFHVLYTVVSRDTPYSRAPWALILAVLAVGVPYQFLFIVIFIWLLSVNAGTAFAASTATNPQKIWDAFHINMSILVVFFFLLPFCVPAVMVWIRNGWYKVFDSDQRVDFVFPFIIFVQALARESFIVKDPWKINRKAARWMLDMMMVYLVLMGVRYSWQIFFLTWMWITGLLLLQCLETYTGKLLWAQALHSLGFHGHLKRD</sequence>
<keyword evidence="6 10" id="KW-0256">Endoplasmic reticulum</keyword>
<dbReference type="InterPro" id="IPR056824">
    <property type="entry name" value="PGAP1_TMD"/>
</dbReference>
<dbReference type="GO" id="GO:0006505">
    <property type="term" value="P:GPI anchor metabolic process"/>
    <property type="evidence" value="ECO:0007669"/>
    <property type="project" value="TreeGrafter"/>
</dbReference>
<evidence type="ECO:0000256" key="8">
    <source>
        <dbReference type="ARBA" id="ARBA00022989"/>
    </source>
</evidence>
<keyword evidence="15" id="KW-1185">Reference proteome</keyword>
<feature type="transmembrane region" description="Helical" evidence="10">
    <location>
        <begin position="945"/>
        <end position="970"/>
    </location>
</feature>
<dbReference type="EC" id="3.1.-.-" evidence="10"/>
<keyword evidence="9 10" id="KW-0472">Membrane</keyword>
<dbReference type="GO" id="GO:0050185">
    <property type="term" value="F:phosphatidylinositol deacylase activity"/>
    <property type="evidence" value="ECO:0007669"/>
    <property type="project" value="TreeGrafter"/>
</dbReference>
<dbReference type="Gene3D" id="3.40.50.1820">
    <property type="entry name" value="alpha/beta hydrolase"/>
    <property type="match status" value="1"/>
</dbReference>
<feature type="transmembrane region" description="Helical" evidence="10">
    <location>
        <begin position="741"/>
        <end position="759"/>
    </location>
</feature>
<feature type="compositionally biased region" description="Pro residues" evidence="11">
    <location>
        <begin position="1"/>
        <end position="11"/>
    </location>
</feature>
<evidence type="ECO:0000313" key="14">
    <source>
        <dbReference type="EMBL" id="ORZ09418.1"/>
    </source>
</evidence>
<dbReference type="GO" id="GO:0006888">
    <property type="term" value="P:endoplasmic reticulum to Golgi vesicle-mediated transport"/>
    <property type="evidence" value="ECO:0007669"/>
    <property type="project" value="TreeGrafter"/>
</dbReference>
<keyword evidence="5 10" id="KW-0378">Hydrolase</keyword>
<feature type="transmembrane region" description="Helical" evidence="10">
    <location>
        <begin position="62"/>
        <end position="86"/>
    </location>
</feature>
<evidence type="ECO:0000256" key="6">
    <source>
        <dbReference type="ARBA" id="ARBA00022824"/>
    </source>
</evidence>
<feature type="transmembrane region" description="Helical" evidence="10">
    <location>
        <begin position="897"/>
        <end position="924"/>
    </location>
</feature>
<evidence type="ECO:0000313" key="15">
    <source>
        <dbReference type="Proteomes" id="UP000193648"/>
    </source>
</evidence>
<dbReference type="OrthoDB" id="348976at2759"/>
<keyword evidence="8 10" id="KW-1133">Transmembrane helix</keyword>
<evidence type="ECO:0000256" key="1">
    <source>
        <dbReference type="ARBA" id="ARBA00004477"/>
    </source>
</evidence>
<dbReference type="Pfam" id="PF25140">
    <property type="entry name" value="PGAP1_TMD"/>
    <property type="match status" value="1"/>
</dbReference>
<evidence type="ECO:0000256" key="10">
    <source>
        <dbReference type="RuleBase" id="RU365011"/>
    </source>
</evidence>
<dbReference type="GeneID" id="33572229"/>
<comment type="caution">
    <text evidence="14">The sequence shown here is derived from an EMBL/GenBank/DDBJ whole genome shotgun (WGS) entry which is preliminary data.</text>
</comment>